<comment type="caution">
    <text evidence="1">The sequence shown here is derived from an EMBL/GenBank/DDBJ whole genome shotgun (WGS) entry which is preliminary data.</text>
</comment>
<dbReference type="AlphaFoldDB" id="A0A8T1U991"/>
<proteinExistence type="predicted"/>
<sequence length="58" mass="6590">SIYPIVANYFTVNDLYWPATDRAIHNVVSRVPKHTLMKSREATKLARALFRGSTIDAL</sequence>
<reference evidence="1" key="1">
    <citation type="submission" date="2021-01" db="EMBL/GenBank/DDBJ databases">
        <title>Phytophthora aleatoria, a newly-described species from Pinus radiata is distinct from Phytophthora cactorum isolates based on comparative genomics.</title>
        <authorList>
            <person name="Mcdougal R."/>
            <person name="Panda P."/>
            <person name="Williams N."/>
            <person name="Studholme D.J."/>
        </authorList>
    </citation>
    <scope>NUCLEOTIDE SEQUENCE</scope>
    <source>
        <strain evidence="1">NZFS 3830</strain>
    </source>
</reference>
<organism evidence="1 2">
    <name type="scientific">Phytophthora cactorum</name>
    <dbReference type="NCBI Taxonomy" id="29920"/>
    <lineage>
        <taxon>Eukaryota</taxon>
        <taxon>Sar</taxon>
        <taxon>Stramenopiles</taxon>
        <taxon>Oomycota</taxon>
        <taxon>Peronosporomycetes</taxon>
        <taxon>Peronosporales</taxon>
        <taxon>Peronosporaceae</taxon>
        <taxon>Phytophthora</taxon>
    </lineage>
</organism>
<gene>
    <name evidence="1" type="ORF">JG687_00011612</name>
</gene>
<accession>A0A8T1U991</accession>
<evidence type="ECO:0000313" key="1">
    <source>
        <dbReference type="EMBL" id="KAG6954753.1"/>
    </source>
</evidence>
<dbReference type="EMBL" id="JAENGZ010000722">
    <property type="protein sequence ID" value="KAG6954753.1"/>
    <property type="molecule type" value="Genomic_DNA"/>
</dbReference>
<protein>
    <submittedName>
        <fullName evidence="1">Uncharacterized protein</fullName>
    </submittedName>
</protein>
<name>A0A8T1U991_9STRA</name>
<feature type="non-terminal residue" evidence="1">
    <location>
        <position position="1"/>
    </location>
</feature>
<dbReference type="Proteomes" id="UP000688947">
    <property type="component" value="Unassembled WGS sequence"/>
</dbReference>
<evidence type="ECO:0000313" key="2">
    <source>
        <dbReference type="Proteomes" id="UP000688947"/>
    </source>
</evidence>